<evidence type="ECO:0000256" key="6">
    <source>
        <dbReference type="ARBA" id="ARBA00023136"/>
    </source>
</evidence>
<feature type="domain" description="SUN" evidence="13">
    <location>
        <begin position="206"/>
        <end position="329"/>
    </location>
</feature>
<keyword evidence="2" id="KW-0812">Transmembrane</keyword>
<dbReference type="PANTHER" id="PTHR12953:SF0">
    <property type="entry name" value="SUN DOMAIN-CONTAINING OSSIFICATION FACTOR"/>
    <property type="match status" value="1"/>
</dbReference>
<feature type="coiled-coil region" evidence="11">
    <location>
        <begin position="690"/>
        <end position="752"/>
    </location>
</feature>
<evidence type="ECO:0000256" key="3">
    <source>
        <dbReference type="ARBA" id="ARBA00022729"/>
    </source>
</evidence>
<keyword evidence="11" id="KW-0175">Coiled coil</keyword>
<evidence type="ECO:0000256" key="5">
    <source>
        <dbReference type="ARBA" id="ARBA00022989"/>
    </source>
</evidence>
<evidence type="ECO:0000256" key="7">
    <source>
        <dbReference type="ARBA" id="ARBA00023180"/>
    </source>
</evidence>
<comment type="similarity">
    <text evidence="9">Belongs to the SLP1 family.</text>
</comment>
<feature type="region of interest" description="Disordered" evidence="12">
    <location>
        <begin position="791"/>
        <end position="831"/>
    </location>
</feature>
<evidence type="ECO:0000256" key="4">
    <source>
        <dbReference type="ARBA" id="ARBA00022824"/>
    </source>
</evidence>
<evidence type="ECO:0000256" key="1">
    <source>
        <dbReference type="ARBA" id="ARBA00004389"/>
    </source>
</evidence>
<name>A0A9P0H7B0_NEZVI</name>
<dbReference type="Pfam" id="PF07738">
    <property type="entry name" value="Sad1_UNC"/>
    <property type="match status" value="1"/>
</dbReference>
<feature type="region of interest" description="Disordered" evidence="12">
    <location>
        <begin position="593"/>
        <end position="613"/>
    </location>
</feature>
<keyword evidence="6" id="KW-0472">Membrane</keyword>
<evidence type="ECO:0000256" key="2">
    <source>
        <dbReference type="ARBA" id="ARBA00022692"/>
    </source>
</evidence>
<accession>A0A9P0H7B0</accession>
<keyword evidence="3" id="KW-0732">Signal</keyword>
<dbReference type="OrthoDB" id="266334at2759"/>
<dbReference type="InterPro" id="IPR045120">
    <property type="entry name" value="Suco/Slp1-like"/>
</dbReference>
<comment type="subcellular location">
    <subcellularLocation>
        <location evidence="8">Endomembrane system</location>
        <topology evidence="8">Single-pass type I membrane protein</topology>
    </subcellularLocation>
    <subcellularLocation>
        <location evidence="1">Endoplasmic reticulum membrane</location>
        <topology evidence="1">Single-pass membrane protein</topology>
    </subcellularLocation>
</comment>
<dbReference type="FunFam" id="2.60.120.260:FF:000099">
    <property type="entry name" value="Uncharacterized protein, isoform C"/>
    <property type="match status" value="1"/>
</dbReference>
<organism evidence="14 15">
    <name type="scientific">Nezara viridula</name>
    <name type="common">Southern green stink bug</name>
    <name type="synonym">Cimex viridulus</name>
    <dbReference type="NCBI Taxonomy" id="85310"/>
    <lineage>
        <taxon>Eukaryota</taxon>
        <taxon>Metazoa</taxon>
        <taxon>Ecdysozoa</taxon>
        <taxon>Arthropoda</taxon>
        <taxon>Hexapoda</taxon>
        <taxon>Insecta</taxon>
        <taxon>Pterygota</taxon>
        <taxon>Neoptera</taxon>
        <taxon>Paraneoptera</taxon>
        <taxon>Hemiptera</taxon>
        <taxon>Heteroptera</taxon>
        <taxon>Panheteroptera</taxon>
        <taxon>Pentatomomorpha</taxon>
        <taxon>Pentatomoidea</taxon>
        <taxon>Pentatomidae</taxon>
        <taxon>Pentatominae</taxon>
        <taxon>Nezara</taxon>
    </lineage>
</organism>
<dbReference type="EMBL" id="OV725079">
    <property type="protein sequence ID" value="CAH1396664.1"/>
    <property type="molecule type" value="Genomic_DNA"/>
</dbReference>
<evidence type="ECO:0000256" key="12">
    <source>
        <dbReference type="SAM" id="MobiDB-lite"/>
    </source>
</evidence>
<evidence type="ECO:0000256" key="10">
    <source>
        <dbReference type="ARBA" id="ARBA00064635"/>
    </source>
</evidence>
<dbReference type="InterPro" id="IPR012919">
    <property type="entry name" value="SUN_dom"/>
</dbReference>
<sequence>MKLILFVTRWSLLVALICSSCIIFTLATAELSNLEGRILQTNSSINVVKNETVPEEIVSPPIVPPLVDVIHGKVNTVVHEIHGSIEEIPILINTEVKPDDSFPSATVDLTTPIIEDVGTPVEPAPRLVEEAANVTAPESPPPEATVNMTAPATPDDIPSFSEWAKKHMAEAGRNKGENLTVGSGGAKLRIKNYASPDCGAKVIAANPEAASPSAILSSTRDDYMLNPCNVKIWFVVELCEPIQPQRIEIANFELFSSSPQDLSVFTSDRFPSREWAQTSALTAKDERTVQSFQLPRISHFVKYIKVELHSHYGSEHYCPISLFKAYGTSELEVLENVDGDDNEPDEINDEENVGEKRDLLEELEINKTAEHENKEVENGNSNLFGSAKAAVMSIVKKAAEVLVKSPGNHSAVCSQSGPPEHRHCFTPSYQIVCNNCSEDFYDKLYEILCCRGTEIQCLLANPYVNSVISDSQLCNEIGLSWDDPKIPLSSSTNVWSPKVAYLRALLPREIIAALCNYIAVSRKKVILNVTEEESSIKSHNELENNISNTPVEDMSTLEETTFVIQPTKVVASESVTMDEVISETVSILNETKDEINEPDLTPTENSPTPQVTQNETIDQVIITNNSQPIIEPTTDEPVVDSLALDSLFPESEEEPEETKTATAVPVQKESVFVRLANRIKALEVNMSLSSQYLEELSRRYKKQVEELQRTLGNMVEDRRLAAERESTQTAQLAVLTRKVETLSNALEELVTERDSWSTKVSVLGQHGLIVILEVFGFVAVVWVWRRLGGSAPQEPDRQQQPPVMRRHSAEEPCKRNAVRRPSEEACLPSGGTHLDLLTEGAKRKISREGVRKRKRRRKGGDVVVLGSDGEWKPLDPGPDFIKTAMWSRGKRSSQTQTSSSQEALSICSETAKPKKVGAFRRFVKKIF</sequence>
<evidence type="ECO:0000256" key="8">
    <source>
        <dbReference type="ARBA" id="ARBA00046288"/>
    </source>
</evidence>
<evidence type="ECO:0000256" key="11">
    <source>
        <dbReference type="SAM" id="Coils"/>
    </source>
</evidence>
<dbReference type="PANTHER" id="PTHR12953">
    <property type="entry name" value="MEMBRANE PROTEIN CH1 RELATED"/>
    <property type="match status" value="1"/>
</dbReference>
<keyword evidence="4" id="KW-0256">Endoplasmic reticulum</keyword>
<dbReference type="AlphaFoldDB" id="A0A9P0H7B0"/>
<evidence type="ECO:0000313" key="15">
    <source>
        <dbReference type="Proteomes" id="UP001152798"/>
    </source>
</evidence>
<evidence type="ECO:0000313" key="14">
    <source>
        <dbReference type="EMBL" id="CAH1396664.1"/>
    </source>
</evidence>
<evidence type="ECO:0000259" key="13">
    <source>
        <dbReference type="Pfam" id="PF07738"/>
    </source>
</evidence>
<dbReference type="GO" id="GO:0005789">
    <property type="term" value="C:endoplasmic reticulum membrane"/>
    <property type="evidence" value="ECO:0007669"/>
    <property type="project" value="UniProtKB-SubCell"/>
</dbReference>
<keyword evidence="15" id="KW-1185">Reference proteome</keyword>
<evidence type="ECO:0000256" key="9">
    <source>
        <dbReference type="ARBA" id="ARBA00061226"/>
    </source>
</evidence>
<reference evidence="14" key="1">
    <citation type="submission" date="2022-01" db="EMBL/GenBank/DDBJ databases">
        <authorList>
            <person name="King R."/>
        </authorList>
    </citation>
    <scope>NUCLEOTIDE SEQUENCE</scope>
</reference>
<feature type="compositionally biased region" description="Polar residues" evidence="12">
    <location>
        <begin position="602"/>
        <end position="613"/>
    </location>
</feature>
<keyword evidence="5" id="KW-1133">Transmembrane helix</keyword>
<proteinExistence type="inferred from homology"/>
<gene>
    <name evidence="14" type="ORF">NEZAVI_LOCUS6688</name>
</gene>
<protein>
    <recommendedName>
        <fullName evidence="13">SUN domain-containing protein</fullName>
    </recommendedName>
</protein>
<dbReference type="GO" id="GO:0034975">
    <property type="term" value="P:protein folding in endoplasmic reticulum"/>
    <property type="evidence" value="ECO:0007669"/>
    <property type="project" value="TreeGrafter"/>
</dbReference>
<dbReference type="Proteomes" id="UP001152798">
    <property type="component" value="Chromosome 3"/>
</dbReference>
<comment type="subunit">
    <text evidence="10">Interacts with EMP65.</text>
</comment>
<keyword evidence="7" id="KW-0325">Glycoprotein</keyword>